<dbReference type="InterPro" id="IPR032466">
    <property type="entry name" value="Metal_Hydrolase"/>
</dbReference>
<dbReference type="InterPro" id="IPR008257">
    <property type="entry name" value="Pept_M19"/>
</dbReference>
<comment type="caution">
    <text evidence="1">The sequence shown here is derived from an EMBL/GenBank/DDBJ whole genome shotgun (WGS) entry which is preliminary data.</text>
</comment>
<evidence type="ECO:0000313" key="2">
    <source>
        <dbReference type="Proteomes" id="UP000218172"/>
    </source>
</evidence>
<reference evidence="2" key="1">
    <citation type="submission" date="2017-08" db="EMBL/GenBank/DDBJ databases">
        <title>A dynamic microbial community with high functional redundancy inhabits the cold, oxic subseafloor aquifer.</title>
        <authorList>
            <person name="Tully B.J."/>
            <person name="Wheat C.G."/>
            <person name="Glazer B.T."/>
            <person name="Huber J.A."/>
        </authorList>
    </citation>
    <scope>NUCLEOTIDE SEQUENCE [LARGE SCALE GENOMIC DNA]</scope>
</reference>
<protein>
    <submittedName>
        <fullName evidence="1">Dipeptidase</fullName>
    </submittedName>
</protein>
<name>A0A2A4MUF3_9GAMM</name>
<dbReference type="PANTHER" id="PTHR10443:SF12">
    <property type="entry name" value="DIPEPTIDASE"/>
    <property type="match status" value="1"/>
</dbReference>
<gene>
    <name evidence="1" type="ORF">COC19_00980</name>
</gene>
<dbReference type="PANTHER" id="PTHR10443">
    <property type="entry name" value="MICROSOMAL DIPEPTIDASE"/>
    <property type="match status" value="1"/>
</dbReference>
<dbReference type="GO" id="GO:0070573">
    <property type="term" value="F:metallodipeptidase activity"/>
    <property type="evidence" value="ECO:0007669"/>
    <property type="project" value="InterPro"/>
</dbReference>
<dbReference type="EMBL" id="NVQR01000015">
    <property type="protein sequence ID" value="PCH63492.1"/>
    <property type="molecule type" value="Genomic_DNA"/>
</dbReference>
<dbReference type="SUPFAM" id="SSF51556">
    <property type="entry name" value="Metallo-dependent hydrolases"/>
    <property type="match status" value="1"/>
</dbReference>
<evidence type="ECO:0000313" key="1">
    <source>
        <dbReference type="EMBL" id="PCH63492.1"/>
    </source>
</evidence>
<dbReference type="Gene3D" id="1.10.287.650">
    <property type="entry name" value="L27 domain"/>
    <property type="match status" value="1"/>
</dbReference>
<dbReference type="Gene3D" id="3.20.20.140">
    <property type="entry name" value="Metal-dependent hydrolases"/>
    <property type="match status" value="1"/>
</dbReference>
<dbReference type="Pfam" id="PF01244">
    <property type="entry name" value="Peptidase_M19"/>
    <property type="match status" value="1"/>
</dbReference>
<proteinExistence type="predicted"/>
<accession>A0A2A4MUF3</accession>
<dbReference type="PROSITE" id="PS51365">
    <property type="entry name" value="RENAL_DIPEPTIDASE_2"/>
    <property type="match status" value="1"/>
</dbReference>
<dbReference type="AlphaFoldDB" id="A0A2A4MUF3"/>
<dbReference type="Proteomes" id="UP000218172">
    <property type="component" value="Unassembled WGS sequence"/>
</dbReference>
<sequence>MSVFTTLKKNTPNWMISLALLGLVSCSESTSDNENEAALSNAAPLATAASIHANILVLDAHADIVIPSTSRSYISDDGTSKVSPDKMRSGGVDAVVMSIAVGPGPRTPAGDAAARAEADEKLAAILSLVEQSQGTVVLATTVAEIESAHERNQSAVILGFQNARSLEGNVSAINEFYQGGVRIFGLNHLGHNDFSDSSRPEFNSATGEFQVTQEHQGLSALGIAAIERINALGAVVDISQLSKAAALQVMRLSTSPVIASHSNAKSISDVTRNLSDEEIDLMGETGGVIHVAAFKGYLLNISEPEFIVELKRLRREAGISEEYNYPYELYWEIEDPADAAAYIAAASDLMGPATVDHMLDHIDYIVNRIGIDHVGIGNDFNHGSGIEGYDDASESENITIGLLNRGYSKSEIAKIWSGNFLRVLDAAATQGVVN</sequence>
<organism evidence="1 2">
    <name type="scientific">SAR86 cluster bacterium</name>
    <dbReference type="NCBI Taxonomy" id="2030880"/>
    <lineage>
        <taxon>Bacteria</taxon>
        <taxon>Pseudomonadati</taxon>
        <taxon>Pseudomonadota</taxon>
        <taxon>Gammaproteobacteria</taxon>
        <taxon>SAR86 cluster</taxon>
    </lineage>
</organism>
<dbReference type="GO" id="GO:0006508">
    <property type="term" value="P:proteolysis"/>
    <property type="evidence" value="ECO:0007669"/>
    <property type="project" value="InterPro"/>
</dbReference>